<dbReference type="PROSITE" id="PS50860">
    <property type="entry name" value="AA_TRNA_LIGASE_II_ALA"/>
    <property type="match status" value="1"/>
</dbReference>
<protein>
    <recommendedName>
        <fullName evidence="4">Alanyl-transfer RNA synthetases family profile domain-containing protein</fullName>
    </recommendedName>
</protein>
<reference evidence="5 6" key="1">
    <citation type="journal article" date="2011" name="Nat. Biotechnol.">
        <title>Comparative genomic analysis of the thermophilic biomass-degrading fungi Myceliophthora thermophila and Thielavia terrestris.</title>
        <authorList>
            <person name="Berka R.M."/>
            <person name="Grigoriev I.V."/>
            <person name="Otillar R."/>
            <person name="Salamov A."/>
            <person name="Grimwood J."/>
            <person name="Reid I."/>
            <person name="Ishmael N."/>
            <person name="John T."/>
            <person name="Darmond C."/>
            <person name="Moisan M.-C."/>
            <person name="Henrissat B."/>
            <person name="Coutinho P.M."/>
            <person name="Lombard V."/>
            <person name="Natvig D.O."/>
            <person name="Lindquist E."/>
            <person name="Schmutz J."/>
            <person name="Lucas S."/>
            <person name="Harris P."/>
            <person name="Powlowski J."/>
            <person name="Bellemare A."/>
            <person name="Taylor D."/>
            <person name="Butler G."/>
            <person name="de Vries R.P."/>
            <person name="Allijn I.E."/>
            <person name="van den Brink J."/>
            <person name="Ushinsky S."/>
            <person name="Storms R."/>
            <person name="Powell A.J."/>
            <person name="Paulsen I.T."/>
            <person name="Elbourne L.D.H."/>
            <person name="Baker S.E."/>
            <person name="Magnuson J."/>
            <person name="LaBoissiere S."/>
            <person name="Clutterbuck A.J."/>
            <person name="Martinez D."/>
            <person name="Wogulis M."/>
            <person name="de Leon A.L."/>
            <person name="Rey M.W."/>
            <person name="Tsang A."/>
        </authorList>
    </citation>
    <scope>NUCLEOTIDE SEQUENCE [LARGE SCALE GENOMIC DNA]</scope>
    <source>
        <strain evidence="6">ATCC 42464 / BCRC 31852 / DSM 1799</strain>
    </source>
</reference>
<dbReference type="OrthoDB" id="288942at2759"/>
<dbReference type="PANTHER" id="PTHR43462">
    <property type="entry name" value="ALANYL-TRNA EDITING PROTEIN"/>
    <property type="match status" value="1"/>
</dbReference>
<dbReference type="eggNOG" id="ENOG502S23F">
    <property type="taxonomic scope" value="Eukaryota"/>
</dbReference>
<evidence type="ECO:0000256" key="1">
    <source>
        <dbReference type="ARBA" id="ARBA00001947"/>
    </source>
</evidence>
<dbReference type="HOGENOM" id="CLU_004485_3_0_1"/>
<dbReference type="KEGG" id="mtm:MYCTH_2301080"/>
<dbReference type="InterPro" id="IPR012947">
    <property type="entry name" value="tRNA_SAD"/>
</dbReference>
<evidence type="ECO:0000313" key="5">
    <source>
        <dbReference type="EMBL" id="AEO56314.1"/>
    </source>
</evidence>
<dbReference type="InterPro" id="IPR009000">
    <property type="entry name" value="Transl_B-barrel_sf"/>
</dbReference>
<feature type="domain" description="Alanyl-transfer RNA synthetases family profile" evidence="4">
    <location>
        <begin position="1"/>
        <end position="249"/>
    </location>
</feature>
<dbReference type="InterPro" id="IPR018163">
    <property type="entry name" value="Thr/Ala-tRNA-synth_IIc_edit"/>
</dbReference>
<dbReference type="GO" id="GO:0003676">
    <property type="term" value="F:nucleic acid binding"/>
    <property type="evidence" value="ECO:0007669"/>
    <property type="project" value="InterPro"/>
</dbReference>
<dbReference type="Proteomes" id="UP000007322">
    <property type="component" value="Chromosome 2"/>
</dbReference>
<dbReference type="GO" id="GO:0004813">
    <property type="term" value="F:alanine-tRNA ligase activity"/>
    <property type="evidence" value="ECO:0007669"/>
    <property type="project" value="InterPro"/>
</dbReference>
<gene>
    <name evidence="5" type="ORF">MYCTH_2301080</name>
</gene>
<comment type="cofactor">
    <cofactor evidence="1">
        <name>Zn(2+)</name>
        <dbReference type="ChEBI" id="CHEBI:29105"/>
    </cofactor>
</comment>
<organism evidence="5 6">
    <name type="scientific">Thermothelomyces thermophilus (strain ATCC 42464 / BCRC 31852 / DSM 1799)</name>
    <name type="common">Sporotrichum thermophile</name>
    <dbReference type="NCBI Taxonomy" id="573729"/>
    <lineage>
        <taxon>Eukaryota</taxon>
        <taxon>Fungi</taxon>
        <taxon>Dikarya</taxon>
        <taxon>Ascomycota</taxon>
        <taxon>Pezizomycotina</taxon>
        <taxon>Sordariomycetes</taxon>
        <taxon>Sordariomycetidae</taxon>
        <taxon>Sordariales</taxon>
        <taxon>Chaetomiaceae</taxon>
        <taxon>Thermothelomyces</taxon>
    </lineage>
</organism>
<proteinExistence type="inferred from homology"/>
<dbReference type="GO" id="GO:0005524">
    <property type="term" value="F:ATP binding"/>
    <property type="evidence" value="ECO:0007669"/>
    <property type="project" value="InterPro"/>
</dbReference>
<keyword evidence="6" id="KW-1185">Reference proteome</keyword>
<evidence type="ECO:0000313" key="6">
    <source>
        <dbReference type="Proteomes" id="UP000007322"/>
    </source>
</evidence>
<dbReference type="FunFam" id="3.30.980.10:FF:000008">
    <property type="entry name" value="Similar to alanyl-tRNA synthetase"/>
    <property type="match status" value="1"/>
</dbReference>
<dbReference type="InterPro" id="IPR018165">
    <property type="entry name" value="Ala-tRNA-synth_IIc_core"/>
</dbReference>
<dbReference type="Gene3D" id="3.30.980.10">
    <property type="entry name" value="Threonyl-trna Synthetase, Chain A, domain 2"/>
    <property type="match status" value="1"/>
</dbReference>
<dbReference type="Pfam" id="PF07973">
    <property type="entry name" value="tRNA_SAD"/>
    <property type="match status" value="1"/>
</dbReference>
<dbReference type="InParanoid" id="G2Q8W9"/>
<evidence type="ECO:0000256" key="2">
    <source>
        <dbReference type="ARBA" id="ARBA00004496"/>
    </source>
</evidence>
<evidence type="ECO:0000259" key="4">
    <source>
        <dbReference type="PROSITE" id="PS50860"/>
    </source>
</evidence>
<dbReference type="RefSeq" id="XP_003661559.1">
    <property type="nucleotide sequence ID" value="XM_003661511.1"/>
</dbReference>
<accession>G2Q8W9</accession>
<dbReference type="GO" id="GO:0005737">
    <property type="term" value="C:cytoplasm"/>
    <property type="evidence" value="ECO:0007669"/>
    <property type="project" value="UniProtKB-SubCell"/>
</dbReference>
<dbReference type="InterPro" id="IPR051335">
    <property type="entry name" value="Alanyl-tRNA_Editing_Enzymes"/>
</dbReference>
<dbReference type="FunFam" id="2.40.30.130:FF:000018">
    <property type="entry name" value="Alanyl-tRNA synthetase, putative"/>
    <property type="match status" value="1"/>
</dbReference>
<comment type="subcellular location">
    <subcellularLocation>
        <location evidence="2">Cytoplasm</location>
    </subcellularLocation>
</comment>
<dbReference type="Gene3D" id="2.40.30.130">
    <property type="match status" value="1"/>
</dbReference>
<dbReference type="AlphaFoldDB" id="G2Q8W9"/>
<dbReference type="GO" id="GO:0006419">
    <property type="term" value="P:alanyl-tRNA aminoacylation"/>
    <property type="evidence" value="ECO:0007669"/>
    <property type="project" value="InterPro"/>
</dbReference>
<evidence type="ECO:0000256" key="3">
    <source>
        <dbReference type="ARBA" id="ARBA00008429"/>
    </source>
</evidence>
<dbReference type="OMA" id="MPVEIDF"/>
<name>G2Q8W9_THET4</name>
<dbReference type="SUPFAM" id="SSF50447">
    <property type="entry name" value="Translation proteins"/>
    <property type="match status" value="1"/>
</dbReference>
<dbReference type="STRING" id="573729.G2Q8W9"/>
<comment type="similarity">
    <text evidence="3">Belongs to the class-II aminoacyl-tRNA synthetase family. Alax-L subfamily.</text>
</comment>
<dbReference type="PANTHER" id="PTHR43462:SF2">
    <property type="entry name" value="THREONYL AND ALANYL TRNA SYNTHETASE SECOND ADDITIONAL DOMAIN-CONTAINING PROTEIN"/>
    <property type="match status" value="1"/>
</dbReference>
<dbReference type="GeneID" id="11510364"/>
<dbReference type="SUPFAM" id="SSF55186">
    <property type="entry name" value="ThrRS/AlaRS common domain"/>
    <property type="match status" value="1"/>
</dbReference>
<dbReference type="SMART" id="SM00863">
    <property type="entry name" value="tRNA_SAD"/>
    <property type="match status" value="1"/>
</dbReference>
<sequence>MKRTYLAFQRNGHLSTLQVVVTAVRTVASLEESNRSLFKGARDDDHVVVTDSTIFHPQGGGQPSDVGAMTAEGEGEGGARFDVHMVRMSAVAQGEVLHCGRFANPSAGLFRPGDRVTQRIDVEKRLLYSRYHTAGHVLGAAVRHLLEKEVEGFDETKASHFPDSAACEFQGLIEARWKDAIQSKVDEYIDKDMAVEIEWWDEDDFRANGMGRQIPDRAAMGLADDEKFRVVRIVGAETYPCGGTHVQSTKLCGRTMVKKISRSKGTSRVGYTLP</sequence>
<dbReference type="VEuPathDB" id="FungiDB:MYCTH_2301080"/>
<dbReference type="EMBL" id="CP003003">
    <property type="protein sequence ID" value="AEO56314.1"/>
    <property type="molecule type" value="Genomic_DNA"/>
</dbReference>